<protein>
    <submittedName>
        <fullName evidence="2">Choline kinase cytoplasm</fullName>
    </submittedName>
</protein>
<sequence length="450" mass="50635">MLAEPLSAPIHCDASQAQQTKASAFYNPDCEESRNSSSTSSALSNSTFRLEIVNGLRHVDVNLDARTYRSSSFVAQLVSLAIVLRVPAWATVRHLDSSRILIRKASGSLTNAVYFVSYPLSPSLPTILLRIYGSSSGSLISRSHELHTLHVLSSRYHIGPRIYGTFANGRIEEYFDSVTLGPSDLRDEKISRWIGSRMAELHSVEITAIEGPLSVRSLEGKSWEIGVKKNVRTWLPVARKVLAHPNVDKSERSVLNLDAFLEGWVRYLRWLSQVEKVEGSSQRVFAHNDTQYGNILRLTGKLAEGTPEHRQLVVVDFEYASPNPLAFDIANHFHEWTADYLSSTPHLLDFSRYPTPQQRRNFYQAYFSHTHTLQETSTTDVAGEARLAKLDRQVKVWSPASHGMWAIWGIVQAKDDVEKGLAETAAEFDYLGYAKCRMQRFFHEIAVLGV</sequence>
<gene>
    <name evidence="2" type="ORF">L210DRAFT_840930</name>
</gene>
<comment type="caution">
    <text evidence="2">The sequence shown here is derived from an EMBL/GenBank/DDBJ whole genome shotgun (WGS) entry which is preliminary data.</text>
</comment>
<keyword evidence="2" id="KW-0418">Kinase</keyword>
<dbReference type="PANTHER" id="PTHR22603:SF93">
    <property type="entry name" value="RE24176P"/>
    <property type="match status" value="1"/>
</dbReference>
<accession>A0AAD4C2B6</accession>
<dbReference type="GO" id="GO:0006646">
    <property type="term" value="P:phosphatidylethanolamine biosynthetic process"/>
    <property type="evidence" value="ECO:0007669"/>
    <property type="project" value="TreeGrafter"/>
</dbReference>
<dbReference type="EMBL" id="WHUW01000005">
    <property type="protein sequence ID" value="KAF8446198.1"/>
    <property type="molecule type" value="Genomic_DNA"/>
</dbReference>
<organism evidence="2 3">
    <name type="scientific">Boletus edulis BED1</name>
    <dbReference type="NCBI Taxonomy" id="1328754"/>
    <lineage>
        <taxon>Eukaryota</taxon>
        <taxon>Fungi</taxon>
        <taxon>Dikarya</taxon>
        <taxon>Basidiomycota</taxon>
        <taxon>Agaricomycotina</taxon>
        <taxon>Agaricomycetes</taxon>
        <taxon>Agaricomycetidae</taxon>
        <taxon>Boletales</taxon>
        <taxon>Boletineae</taxon>
        <taxon>Boletaceae</taxon>
        <taxon>Boletoideae</taxon>
        <taxon>Boletus</taxon>
    </lineage>
</organism>
<evidence type="ECO:0000313" key="3">
    <source>
        <dbReference type="Proteomes" id="UP001194468"/>
    </source>
</evidence>
<reference evidence="2" key="2">
    <citation type="journal article" date="2020" name="Nat. Commun.">
        <title>Large-scale genome sequencing of mycorrhizal fungi provides insights into the early evolution of symbiotic traits.</title>
        <authorList>
            <person name="Miyauchi S."/>
            <person name="Kiss E."/>
            <person name="Kuo A."/>
            <person name="Drula E."/>
            <person name="Kohler A."/>
            <person name="Sanchez-Garcia M."/>
            <person name="Morin E."/>
            <person name="Andreopoulos B."/>
            <person name="Barry K.W."/>
            <person name="Bonito G."/>
            <person name="Buee M."/>
            <person name="Carver A."/>
            <person name="Chen C."/>
            <person name="Cichocki N."/>
            <person name="Clum A."/>
            <person name="Culley D."/>
            <person name="Crous P.W."/>
            <person name="Fauchery L."/>
            <person name="Girlanda M."/>
            <person name="Hayes R.D."/>
            <person name="Keri Z."/>
            <person name="LaButti K."/>
            <person name="Lipzen A."/>
            <person name="Lombard V."/>
            <person name="Magnuson J."/>
            <person name="Maillard F."/>
            <person name="Murat C."/>
            <person name="Nolan M."/>
            <person name="Ohm R.A."/>
            <person name="Pangilinan J."/>
            <person name="Pereira M.F."/>
            <person name="Perotto S."/>
            <person name="Peter M."/>
            <person name="Pfister S."/>
            <person name="Riley R."/>
            <person name="Sitrit Y."/>
            <person name="Stielow J.B."/>
            <person name="Szollosi G."/>
            <person name="Zifcakova L."/>
            <person name="Stursova M."/>
            <person name="Spatafora J.W."/>
            <person name="Tedersoo L."/>
            <person name="Vaario L.M."/>
            <person name="Yamada A."/>
            <person name="Yan M."/>
            <person name="Wang P."/>
            <person name="Xu J."/>
            <person name="Bruns T."/>
            <person name="Baldrian P."/>
            <person name="Vilgalys R."/>
            <person name="Dunand C."/>
            <person name="Henrissat B."/>
            <person name="Grigoriev I.V."/>
            <person name="Hibbett D."/>
            <person name="Nagy L.G."/>
            <person name="Martin F.M."/>
        </authorList>
    </citation>
    <scope>NUCLEOTIDE SEQUENCE</scope>
    <source>
        <strain evidence="2">BED1</strain>
    </source>
</reference>
<dbReference type="Gene3D" id="3.90.1200.10">
    <property type="match status" value="1"/>
</dbReference>
<proteinExistence type="inferred from homology"/>
<evidence type="ECO:0000256" key="1">
    <source>
        <dbReference type="ARBA" id="ARBA00038211"/>
    </source>
</evidence>
<dbReference type="GO" id="GO:0004305">
    <property type="term" value="F:ethanolamine kinase activity"/>
    <property type="evidence" value="ECO:0007669"/>
    <property type="project" value="TreeGrafter"/>
</dbReference>
<comment type="similarity">
    <text evidence="1">Belongs to the choline/ethanolamine kinase family.</text>
</comment>
<name>A0AAD4C2B6_BOLED</name>
<dbReference type="InterPro" id="IPR011009">
    <property type="entry name" value="Kinase-like_dom_sf"/>
</dbReference>
<evidence type="ECO:0000313" key="2">
    <source>
        <dbReference type="EMBL" id="KAF8446198.1"/>
    </source>
</evidence>
<reference evidence="2" key="1">
    <citation type="submission" date="2019-10" db="EMBL/GenBank/DDBJ databases">
        <authorList>
            <consortium name="DOE Joint Genome Institute"/>
            <person name="Kuo A."/>
            <person name="Miyauchi S."/>
            <person name="Kiss E."/>
            <person name="Drula E."/>
            <person name="Kohler A."/>
            <person name="Sanchez-Garcia M."/>
            <person name="Andreopoulos B."/>
            <person name="Barry K.W."/>
            <person name="Bonito G."/>
            <person name="Buee M."/>
            <person name="Carver A."/>
            <person name="Chen C."/>
            <person name="Cichocki N."/>
            <person name="Clum A."/>
            <person name="Culley D."/>
            <person name="Crous P.W."/>
            <person name="Fauchery L."/>
            <person name="Girlanda M."/>
            <person name="Hayes R."/>
            <person name="Keri Z."/>
            <person name="LaButti K."/>
            <person name="Lipzen A."/>
            <person name="Lombard V."/>
            <person name="Magnuson J."/>
            <person name="Maillard F."/>
            <person name="Morin E."/>
            <person name="Murat C."/>
            <person name="Nolan M."/>
            <person name="Ohm R."/>
            <person name="Pangilinan J."/>
            <person name="Pereira M."/>
            <person name="Perotto S."/>
            <person name="Peter M."/>
            <person name="Riley R."/>
            <person name="Sitrit Y."/>
            <person name="Stielow B."/>
            <person name="Szollosi G."/>
            <person name="Zifcakova L."/>
            <person name="Stursova M."/>
            <person name="Spatafora J.W."/>
            <person name="Tedersoo L."/>
            <person name="Vaario L.-M."/>
            <person name="Yamada A."/>
            <person name="Yan M."/>
            <person name="Wang P."/>
            <person name="Xu J."/>
            <person name="Bruns T."/>
            <person name="Baldrian P."/>
            <person name="Vilgalys R."/>
            <person name="Henrissat B."/>
            <person name="Grigoriev I.V."/>
            <person name="Hibbett D."/>
            <person name="Nagy L.G."/>
            <person name="Martin F.M."/>
        </authorList>
    </citation>
    <scope>NUCLEOTIDE SEQUENCE</scope>
    <source>
        <strain evidence="2">BED1</strain>
    </source>
</reference>
<dbReference type="CDD" id="cd05157">
    <property type="entry name" value="ETNK_euk"/>
    <property type="match status" value="1"/>
</dbReference>
<dbReference type="GO" id="GO:0005737">
    <property type="term" value="C:cytoplasm"/>
    <property type="evidence" value="ECO:0007669"/>
    <property type="project" value="TreeGrafter"/>
</dbReference>
<dbReference type="Gene3D" id="3.30.200.20">
    <property type="entry name" value="Phosphorylase Kinase, domain 1"/>
    <property type="match status" value="1"/>
</dbReference>
<dbReference type="Pfam" id="PF01633">
    <property type="entry name" value="Choline_kinase"/>
    <property type="match status" value="1"/>
</dbReference>
<keyword evidence="2" id="KW-0808">Transferase</keyword>
<keyword evidence="3" id="KW-1185">Reference proteome</keyword>
<dbReference type="SUPFAM" id="SSF56112">
    <property type="entry name" value="Protein kinase-like (PK-like)"/>
    <property type="match status" value="1"/>
</dbReference>
<dbReference type="Proteomes" id="UP001194468">
    <property type="component" value="Unassembled WGS sequence"/>
</dbReference>
<dbReference type="GO" id="GO:0004103">
    <property type="term" value="F:choline kinase activity"/>
    <property type="evidence" value="ECO:0007669"/>
    <property type="project" value="TreeGrafter"/>
</dbReference>
<dbReference type="PANTHER" id="PTHR22603">
    <property type="entry name" value="CHOLINE/ETHANOALAMINE KINASE"/>
    <property type="match status" value="1"/>
</dbReference>
<dbReference type="AlphaFoldDB" id="A0AAD4C2B6"/>